<dbReference type="Pfam" id="PF02769">
    <property type="entry name" value="AIRS_C"/>
    <property type="match status" value="2"/>
</dbReference>
<evidence type="ECO:0000256" key="9">
    <source>
        <dbReference type="SAM" id="MobiDB-lite"/>
    </source>
</evidence>
<evidence type="ECO:0000256" key="2">
    <source>
        <dbReference type="ARBA" id="ARBA00022598"/>
    </source>
</evidence>
<feature type="compositionally biased region" description="Pro residues" evidence="9">
    <location>
        <begin position="65"/>
        <end position="89"/>
    </location>
</feature>
<accession>A0ABP5LP26</accession>
<dbReference type="HAMAP" id="MF_00420">
    <property type="entry name" value="PurL_2"/>
    <property type="match status" value="1"/>
</dbReference>
<sequence>MSEQRPNASGRAGRDAAHDEPSLDWLDELKSDADDPELAPVDPAVTQAFEKILEENRPAGSGPEPAAPAPAPTPAPPALPAPPAPPAPQGPFTGPLPVLNDEPAAPGPAVGPASDAGVTSEDFARALAEEGAPASPYADPTHTAPDLGEYAAFPPPPDSGSGPQRVAGPGTGPQPAIGSGTGPQGPPSGAWTSPGPGTGPQPAVNPNTGPLPAVNPNTGPLPPVGTGPLPAIGSGTGPQPAVNPNTGPLPPVGAGPLPAIGSGTGPQPAVNPNTGPLPRVVPSGTGPFPAIGSSTGPPPPVGRGTGPQPAIGSGTGPQPAVGRGTGPQPAIGSGTGPQPAVGRGTGPQRAVGGPNTGPQHAIGSGTGPQPAVGGGARLAIESSVQADPGTDTVAVAAASPDRPQPYVELGMNDEEYQRVRHILGRRPTSAELAIYSVMWSEHCSYKSSKVHLRQFGEKAPKTDKLLVGMGENAGVVDIGQGWAVTFKVESHNHPSYVEPYQGAATGVGGIVRDIMSMGARPIAVMDSLRFGPADAPDTQRVLPGVVAGVGGYGNSLGLPNIGGETVFDACYEGNPLVNALCVGVMKHEDIKRAVAPGPGNRVILFGALTGPDGIGGASVLASATFDEESHQKRPSVQVGDPFMEKLLIECCLELFREDLVVGIQDLGAAGVSCATTELAAAGTGGMHVDLDAVPLRDATLRPEEILMSESQERMMAVVSPDKVDRFMEICRRWEIPATVIGQVTDTRRLVMTWRGETIVDIPPVTAADEGPVYERPFAPPADLGSLQSDTPGRLTRPSNGDELRRTVLWLAGSPNLASKTWVTSQYDRYVLGNTVLAMPENAGLVRIDDESGLGISLALDGNGRYARLDPYAGAQLALSEAYRNVSATGARPLAVTNCLNFGSPEDPGVMWQFARAVEGLADACQYLGIPVTGGNVSFYNQTGTTPINPTPVIGVLGVHDDVRRRVNMALTSDGATIALLGETREEFGGSEWAHVVYGHLGGLPPLVDLKAEAALASVMVTAIREGLLTAVHDLSDGGLSQTLVESCLRGGLGARITLPGDPFVTLFSESVARAVVAIRPGGEARVAALCESAGVPVTQIGVAGGDSLNVTGRGPEGDQQELFTIPLAELREAHERMLPSYTS</sequence>
<evidence type="ECO:0000256" key="7">
    <source>
        <dbReference type="ARBA" id="ARBA00022842"/>
    </source>
</evidence>
<feature type="binding site" evidence="8">
    <location>
        <position position="512"/>
    </location>
    <ligand>
        <name>substrate</name>
    </ligand>
</feature>
<dbReference type="InterPro" id="IPR036676">
    <property type="entry name" value="PurM-like_C_sf"/>
</dbReference>
<feature type="active site" description="Proton acceptor" evidence="8">
    <location>
        <position position="491"/>
    </location>
</feature>
<comment type="catalytic activity">
    <reaction evidence="8">
        <text>N(2)-formyl-N(1)-(5-phospho-beta-D-ribosyl)glycinamide + L-glutamine + ATP + H2O = 2-formamido-N(1)-(5-O-phospho-beta-D-ribosyl)acetamidine + L-glutamate + ADP + phosphate + H(+)</text>
        <dbReference type="Rhea" id="RHEA:17129"/>
        <dbReference type="ChEBI" id="CHEBI:15377"/>
        <dbReference type="ChEBI" id="CHEBI:15378"/>
        <dbReference type="ChEBI" id="CHEBI:29985"/>
        <dbReference type="ChEBI" id="CHEBI:30616"/>
        <dbReference type="ChEBI" id="CHEBI:43474"/>
        <dbReference type="ChEBI" id="CHEBI:58359"/>
        <dbReference type="ChEBI" id="CHEBI:147286"/>
        <dbReference type="ChEBI" id="CHEBI:147287"/>
        <dbReference type="ChEBI" id="CHEBI:456216"/>
        <dbReference type="EC" id="6.3.5.3"/>
    </reaction>
</comment>
<dbReference type="InterPro" id="IPR036921">
    <property type="entry name" value="PurM-like_N_sf"/>
</dbReference>
<dbReference type="Pfam" id="PF18072">
    <property type="entry name" value="FGAR-AT_linker"/>
    <property type="match status" value="1"/>
</dbReference>
<dbReference type="Proteomes" id="UP001501020">
    <property type="component" value="Unassembled WGS sequence"/>
</dbReference>
<evidence type="ECO:0000256" key="3">
    <source>
        <dbReference type="ARBA" id="ARBA00022723"/>
    </source>
</evidence>
<dbReference type="InterPro" id="IPR010918">
    <property type="entry name" value="PurM-like_C_dom"/>
</dbReference>
<evidence type="ECO:0000256" key="6">
    <source>
        <dbReference type="ARBA" id="ARBA00022840"/>
    </source>
</evidence>
<evidence type="ECO:0000256" key="1">
    <source>
        <dbReference type="ARBA" id="ARBA00022490"/>
    </source>
</evidence>
<keyword evidence="6 8" id="KW-0067">ATP-binding</keyword>
<dbReference type="RefSeq" id="WP_344273301.1">
    <property type="nucleotide sequence ID" value="NZ_BAAAMR010000056.1"/>
</dbReference>
<feature type="binding site" evidence="8">
    <location>
        <position position="665"/>
    </location>
    <ligand>
        <name>Mg(2+)</name>
        <dbReference type="ChEBI" id="CHEBI:18420"/>
        <label>2</label>
    </ligand>
</feature>
<feature type="region of interest" description="Disordered" evidence="9">
    <location>
        <begin position="1"/>
        <end position="374"/>
    </location>
</feature>
<dbReference type="EMBL" id="BAAAMR010000056">
    <property type="protein sequence ID" value="GAA2151037.1"/>
    <property type="molecule type" value="Genomic_DNA"/>
</dbReference>
<dbReference type="Pfam" id="PF00586">
    <property type="entry name" value="AIRS"/>
    <property type="match status" value="2"/>
</dbReference>
<feature type="domain" description="PurM-like N-terminal" evidence="10">
    <location>
        <begin position="470"/>
        <end position="585"/>
    </location>
</feature>
<dbReference type="Gene3D" id="3.30.1330.10">
    <property type="entry name" value="PurM-like, N-terminal domain"/>
    <property type="match status" value="2"/>
</dbReference>
<feature type="domain" description="PurM-like C-terminal" evidence="11">
    <location>
        <begin position="598"/>
        <end position="753"/>
    </location>
</feature>
<evidence type="ECO:0000256" key="5">
    <source>
        <dbReference type="ARBA" id="ARBA00022755"/>
    </source>
</evidence>
<feature type="binding site" evidence="8">
    <location>
        <position position="445"/>
    </location>
    <ligand>
        <name>ATP</name>
        <dbReference type="ChEBI" id="CHEBI:30616"/>
    </ligand>
</feature>
<dbReference type="InterPro" id="IPR041609">
    <property type="entry name" value="PurL_linker"/>
</dbReference>
<dbReference type="NCBIfam" id="NF002290">
    <property type="entry name" value="PRK01213.1"/>
    <property type="match status" value="1"/>
</dbReference>
<keyword evidence="7 8" id="KW-0460">Magnesium</keyword>
<dbReference type="EC" id="6.3.5.3" evidence="8"/>
<evidence type="ECO:0000313" key="13">
    <source>
        <dbReference type="EMBL" id="GAA2151037.1"/>
    </source>
</evidence>
<comment type="similarity">
    <text evidence="8">Belongs to the FGAMS family.</text>
</comment>
<feature type="region of interest" description="Disordered" evidence="9">
    <location>
        <begin position="774"/>
        <end position="799"/>
    </location>
</feature>
<dbReference type="SUPFAM" id="SSF56042">
    <property type="entry name" value="PurM C-terminal domain-like"/>
    <property type="match status" value="2"/>
</dbReference>
<reference evidence="14" key="1">
    <citation type="journal article" date="2019" name="Int. J. Syst. Evol. Microbiol.">
        <title>The Global Catalogue of Microorganisms (GCM) 10K type strain sequencing project: providing services to taxonomists for standard genome sequencing and annotation.</title>
        <authorList>
            <consortium name="The Broad Institute Genomics Platform"/>
            <consortium name="The Broad Institute Genome Sequencing Center for Infectious Disease"/>
            <person name="Wu L."/>
            <person name="Ma J."/>
        </authorList>
    </citation>
    <scope>NUCLEOTIDE SEQUENCE [LARGE SCALE GENOMIC DNA]</scope>
    <source>
        <strain evidence="14">JCM 13850</strain>
    </source>
</reference>
<feature type="domain" description="PurM-like N-terminal" evidence="10">
    <location>
        <begin position="840"/>
        <end position="958"/>
    </location>
</feature>
<dbReference type="InterPro" id="IPR010074">
    <property type="entry name" value="PRibForGlyAmidine_synth_PurL"/>
</dbReference>
<proteinExistence type="inferred from homology"/>
<dbReference type="PANTHER" id="PTHR43555">
    <property type="entry name" value="PHOSPHORIBOSYLFORMYLGLYCINAMIDINE SYNTHASE SUBUNIT PURL"/>
    <property type="match status" value="1"/>
</dbReference>
<feature type="binding site" evidence="8">
    <location>
        <position position="489"/>
    </location>
    <ligand>
        <name>Mg(2+)</name>
        <dbReference type="ChEBI" id="CHEBI:18420"/>
        <label>1</label>
    </ligand>
</feature>
<comment type="pathway">
    <text evidence="8">Purine metabolism; IMP biosynthesis via de novo pathway; 5-amino-1-(5-phospho-D-ribosyl)imidazole from N(2)-formyl-N(1)-(5-phospho-D-ribosyl)glycinamide: step 1/2.</text>
</comment>
<feature type="compositionally biased region" description="Basic and acidic residues" evidence="9">
    <location>
        <begin position="12"/>
        <end position="33"/>
    </location>
</feature>
<name>A0ABP5LP26_9ACTN</name>
<feature type="domain" description="PurM-like C-terminal" evidence="11">
    <location>
        <begin position="973"/>
        <end position="1106"/>
    </location>
</feature>
<keyword evidence="1 8" id="KW-0963">Cytoplasm</keyword>
<feature type="binding site" evidence="8">
    <location>
        <begin position="490"/>
        <end position="493"/>
    </location>
    <ligand>
        <name>substrate</name>
    </ligand>
</feature>
<feature type="binding site" evidence="8">
    <location>
        <position position="637"/>
    </location>
    <ligand>
        <name>substrate</name>
    </ligand>
</feature>
<dbReference type="CDD" id="cd02203">
    <property type="entry name" value="PurL_repeat1"/>
    <property type="match status" value="1"/>
</dbReference>
<feature type="binding site" evidence="8">
    <location>
        <position position="937"/>
    </location>
    <ligand>
        <name>substrate</name>
    </ligand>
</feature>
<feature type="compositionally biased region" description="Low complexity" evidence="9">
    <location>
        <begin position="90"/>
        <end position="113"/>
    </location>
</feature>
<evidence type="ECO:0000256" key="8">
    <source>
        <dbReference type="HAMAP-Rule" id="MF_00420"/>
    </source>
</evidence>
<feature type="binding site" evidence="8">
    <location>
        <position position="487"/>
    </location>
    <ligand>
        <name>ATP</name>
        <dbReference type="ChEBI" id="CHEBI:30616"/>
    </ligand>
</feature>
<feature type="binding site" evidence="8">
    <location>
        <position position="897"/>
    </location>
    <ligand>
        <name>ATP</name>
        <dbReference type="ChEBI" id="CHEBI:30616"/>
    </ligand>
</feature>
<keyword evidence="5 8" id="KW-0658">Purine biosynthesis</keyword>
<keyword evidence="14" id="KW-1185">Reference proteome</keyword>
<dbReference type="CDD" id="cd02204">
    <property type="entry name" value="PurL_repeat2"/>
    <property type="match status" value="1"/>
</dbReference>
<evidence type="ECO:0000259" key="11">
    <source>
        <dbReference type="Pfam" id="PF02769"/>
    </source>
</evidence>
<gene>
    <name evidence="8" type="primary">purL</name>
    <name evidence="13" type="ORF">GCM10009727_55800</name>
</gene>
<comment type="subcellular location">
    <subcellularLocation>
        <location evidence="8">Cytoplasm</location>
    </subcellularLocation>
</comment>
<comment type="caution">
    <text evidence="8">Lacks conserved residue(s) required for the propagation of feature annotation.</text>
</comment>
<feature type="binding site" evidence="8">
    <location>
        <begin position="709"/>
        <end position="711"/>
    </location>
    <ligand>
        <name>substrate</name>
    </ligand>
</feature>
<dbReference type="SUPFAM" id="SSF55326">
    <property type="entry name" value="PurM N-terminal domain-like"/>
    <property type="match status" value="2"/>
</dbReference>
<feature type="active site" evidence="8">
    <location>
        <position position="442"/>
    </location>
</feature>
<feature type="binding site" evidence="8">
    <location>
        <position position="935"/>
    </location>
    <ligand>
        <name>Mg(2+)</name>
        <dbReference type="ChEBI" id="CHEBI:18420"/>
        <label>1</label>
    </ligand>
</feature>
<dbReference type="Gene3D" id="3.90.650.10">
    <property type="entry name" value="PurM-like C-terminal domain"/>
    <property type="match status" value="2"/>
</dbReference>
<comment type="subunit">
    <text evidence="8">Monomer. Part of the FGAM synthase complex composed of 1 PurL, 1 PurQ and 2 PurS subunits.</text>
</comment>
<evidence type="ECO:0000256" key="4">
    <source>
        <dbReference type="ARBA" id="ARBA00022741"/>
    </source>
</evidence>
<feature type="binding site" evidence="8">
    <location>
        <position position="513"/>
    </location>
    <ligand>
        <name>Mg(2+)</name>
        <dbReference type="ChEBI" id="CHEBI:18420"/>
        <label>2</label>
    </ligand>
</feature>
<keyword evidence="2 8" id="KW-0436">Ligase</keyword>
<keyword evidence="3 8" id="KW-0479">Metal-binding</keyword>
<feature type="domain" description="Phosphoribosylformylglycinamidine synthase linker" evidence="12">
    <location>
        <begin position="405"/>
        <end position="446"/>
    </location>
</feature>
<organism evidence="13 14">
    <name type="scientific">Actinomadura napierensis</name>
    <dbReference type="NCBI Taxonomy" id="267854"/>
    <lineage>
        <taxon>Bacteria</taxon>
        <taxon>Bacillati</taxon>
        <taxon>Actinomycetota</taxon>
        <taxon>Actinomycetes</taxon>
        <taxon>Streptosporangiales</taxon>
        <taxon>Thermomonosporaceae</taxon>
        <taxon>Actinomadura</taxon>
    </lineage>
</organism>
<evidence type="ECO:0000259" key="12">
    <source>
        <dbReference type="Pfam" id="PF18072"/>
    </source>
</evidence>
<comment type="caution">
    <text evidence="13">The sequence shown here is derived from an EMBL/GenBank/DDBJ whole genome shotgun (WGS) entry which is preliminary data.</text>
</comment>
<feature type="binding site" evidence="8">
    <location>
        <position position="934"/>
    </location>
    <ligand>
        <name>ATP</name>
        <dbReference type="ChEBI" id="CHEBI:30616"/>
    </ligand>
</feature>
<comment type="function">
    <text evidence="8">Part of the phosphoribosylformylglycinamidine synthase complex involved in the purines biosynthetic pathway. Catalyzes the ATP-dependent conversion of formylglycinamide ribonucleotide (FGAR) and glutamine to yield formylglycinamidine ribonucleotide (FGAM) and glutamate. The FGAM synthase complex is composed of three subunits. PurQ produces an ammonia molecule by converting glutamine to glutamate. PurL transfers the ammonia molecule to FGAR to form FGAM in an ATP-dependent manner. PurS interacts with PurQ and PurL and is thought to assist in the transfer of the ammonia molecule from PurQ to PurL.</text>
</comment>
<evidence type="ECO:0000259" key="10">
    <source>
        <dbReference type="Pfam" id="PF00586"/>
    </source>
</evidence>
<dbReference type="NCBIfam" id="TIGR01736">
    <property type="entry name" value="FGAM_synth_II"/>
    <property type="match status" value="1"/>
</dbReference>
<evidence type="ECO:0000313" key="14">
    <source>
        <dbReference type="Proteomes" id="UP001501020"/>
    </source>
</evidence>
<keyword evidence="4 8" id="KW-0547">Nucleotide-binding</keyword>
<dbReference type="PANTHER" id="PTHR43555:SF1">
    <property type="entry name" value="PHOSPHORIBOSYLFORMYLGLYCINAMIDINE SYNTHASE SUBUNIT PURL"/>
    <property type="match status" value="1"/>
</dbReference>
<dbReference type="InterPro" id="IPR016188">
    <property type="entry name" value="PurM-like_N"/>
</dbReference>
<protein>
    <recommendedName>
        <fullName evidence="8">Phosphoribosylformylglycinamidine synthase subunit PurL</fullName>
        <shortName evidence="8">FGAM synthase</shortName>
        <ecNumber evidence="8">6.3.5.3</ecNumber>
    </recommendedName>
    <alternativeName>
        <fullName evidence="8">Formylglycinamide ribonucleotide amidotransferase subunit II</fullName>
        <shortName evidence="8">FGAR amidotransferase II</shortName>
        <shortName evidence="8">FGAR-AT II</shortName>
    </alternativeName>
    <alternativeName>
        <fullName evidence="8">Glutamine amidotransferase PurL</fullName>
    </alternativeName>
    <alternativeName>
        <fullName evidence="8">Phosphoribosylformylglycinamidine synthase subunit II</fullName>
    </alternativeName>
</protein>